<proteinExistence type="predicted"/>
<evidence type="ECO:0000313" key="2">
    <source>
        <dbReference type="EMBL" id="GAA4884318.1"/>
    </source>
</evidence>
<organism evidence="2 3">
    <name type="scientific">Kitasatospora terrestris</name>
    <dbReference type="NCBI Taxonomy" id="258051"/>
    <lineage>
        <taxon>Bacteria</taxon>
        <taxon>Bacillati</taxon>
        <taxon>Actinomycetota</taxon>
        <taxon>Actinomycetes</taxon>
        <taxon>Kitasatosporales</taxon>
        <taxon>Streptomycetaceae</taxon>
        <taxon>Kitasatospora</taxon>
    </lineage>
</organism>
<keyword evidence="3" id="KW-1185">Reference proteome</keyword>
<reference evidence="3" key="1">
    <citation type="journal article" date="2019" name="Int. J. Syst. Evol. Microbiol.">
        <title>The Global Catalogue of Microorganisms (GCM) 10K type strain sequencing project: providing services to taxonomists for standard genome sequencing and annotation.</title>
        <authorList>
            <consortium name="The Broad Institute Genomics Platform"/>
            <consortium name="The Broad Institute Genome Sequencing Center for Infectious Disease"/>
            <person name="Wu L."/>
            <person name="Ma J."/>
        </authorList>
    </citation>
    <scope>NUCLEOTIDE SEQUENCE [LARGE SCALE GENOMIC DNA]</scope>
    <source>
        <strain evidence="3">JCM 13006</strain>
    </source>
</reference>
<evidence type="ECO:0000256" key="1">
    <source>
        <dbReference type="SAM" id="MobiDB-lite"/>
    </source>
</evidence>
<sequence>MRAAERAVSAAPAGPAGRSEAVSARAERASVLRRAMATGVPISQKIAWFVGRSPTRCQVVYAAGRLVAPIAGEPAIRGGPPG</sequence>
<dbReference type="EMBL" id="BAABIS010000001">
    <property type="protein sequence ID" value="GAA4884318.1"/>
    <property type="molecule type" value="Genomic_DNA"/>
</dbReference>
<comment type="caution">
    <text evidence="2">The sequence shown here is derived from an EMBL/GenBank/DDBJ whole genome shotgun (WGS) entry which is preliminary data.</text>
</comment>
<gene>
    <name evidence="2" type="ORF">GCM10023235_76420</name>
</gene>
<evidence type="ECO:0000313" key="3">
    <source>
        <dbReference type="Proteomes" id="UP001501752"/>
    </source>
</evidence>
<feature type="region of interest" description="Disordered" evidence="1">
    <location>
        <begin position="1"/>
        <end position="24"/>
    </location>
</feature>
<accession>A0ABP9EPJ6</accession>
<protein>
    <submittedName>
        <fullName evidence="2">Uncharacterized protein</fullName>
    </submittedName>
</protein>
<dbReference type="Proteomes" id="UP001501752">
    <property type="component" value="Unassembled WGS sequence"/>
</dbReference>
<name>A0ABP9EPJ6_9ACTN</name>
<feature type="compositionally biased region" description="Low complexity" evidence="1">
    <location>
        <begin position="6"/>
        <end position="24"/>
    </location>
</feature>